<dbReference type="EMBL" id="JABEQH010000004">
    <property type="protein sequence ID" value="MBB2175030.1"/>
    <property type="molecule type" value="Genomic_DNA"/>
</dbReference>
<dbReference type="InterPro" id="IPR013216">
    <property type="entry name" value="Methyltransf_11"/>
</dbReference>
<dbReference type="PANTHER" id="PTHR44942:SF4">
    <property type="entry name" value="METHYLTRANSFERASE TYPE 11 DOMAIN-CONTAINING PROTEIN"/>
    <property type="match status" value="1"/>
</dbReference>
<comment type="caution">
    <text evidence="5">The sequence shown here is derived from an EMBL/GenBank/DDBJ whole genome shotgun (WGS) entry which is preliminary data.</text>
</comment>
<proteinExistence type="inferred from homology"/>
<dbReference type="GO" id="GO:0008757">
    <property type="term" value="F:S-adenosylmethionine-dependent methyltransferase activity"/>
    <property type="evidence" value="ECO:0007669"/>
    <property type="project" value="InterPro"/>
</dbReference>
<evidence type="ECO:0000256" key="3">
    <source>
        <dbReference type="ARBA" id="ARBA00022679"/>
    </source>
</evidence>
<gene>
    <name evidence="5" type="ORF">HLH21_03705</name>
</gene>
<dbReference type="CDD" id="cd02440">
    <property type="entry name" value="AdoMet_MTases"/>
    <property type="match status" value="1"/>
</dbReference>
<keyword evidence="6" id="KW-1185">Reference proteome</keyword>
<keyword evidence="3 5" id="KW-0808">Transferase</keyword>
<sequence length="282" mass="31043">MPPRAVLLAHPTKERTMSSLPLQAGRTAFGGNPDSYEAARPPYPDAVYAALRERCTITGARLFEIGAGTGKATFPLLADRPAQLTAVEPDARLTRHLADLAGNDWPMLDIMATSWEEAVLPDGAYDLGFAATAFHWLPQGEALRKIVRALRPGGWWTMWWNVFGDPDAPDAFHQRAGALFRGLRSSPAWAPGRRPFGLDIDARIADLKQAGFEDPVVDVLRWTIQMDAGQVRALAATFSEVVNAGEHARQKLLDDLTSLVEDEFGGQVERHFVTPMYMARKP</sequence>
<evidence type="ECO:0000313" key="6">
    <source>
        <dbReference type="Proteomes" id="UP000561066"/>
    </source>
</evidence>
<dbReference type="Pfam" id="PF08241">
    <property type="entry name" value="Methyltransf_11"/>
    <property type="match status" value="1"/>
</dbReference>
<evidence type="ECO:0000313" key="5">
    <source>
        <dbReference type="EMBL" id="MBB2175030.1"/>
    </source>
</evidence>
<dbReference type="InterPro" id="IPR051052">
    <property type="entry name" value="Diverse_substrate_MTase"/>
</dbReference>
<evidence type="ECO:0000256" key="1">
    <source>
        <dbReference type="ARBA" id="ARBA00008361"/>
    </source>
</evidence>
<dbReference type="RefSeq" id="WP_182941446.1">
    <property type="nucleotide sequence ID" value="NZ_JABEQH010000004.1"/>
</dbReference>
<evidence type="ECO:0000256" key="2">
    <source>
        <dbReference type="ARBA" id="ARBA00022603"/>
    </source>
</evidence>
<dbReference type="SUPFAM" id="SSF53335">
    <property type="entry name" value="S-adenosyl-L-methionine-dependent methyltransferases"/>
    <property type="match status" value="1"/>
</dbReference>
<reference evidence="5 6" key="1">
    <citation type="submission" date="2020-04" db="EMBL/GenBank/DDBJ databases">
        <title>Description of novel Gluconacetobacter.</title>
        <authorList>
            <person name="Sombolestani A."/>
        </authorList>
    </citation>
    <scope>NUCLEOTIDE SEQUENCE [LARGE SCALE GENOMIC DNA]</scope>
    <source>
        <strain evidence="5 6">LMG 21312</strain>
    </source>
</reference>
<dbReference type="AlphaFoldDB" id="A0A7W4J5C2"/>
<feature type="domain" description="Methyltransferase type 11" evidence="4">
    <location>
        <begin position="64"/>
        <end position="155"/>
    </location>
</feature>
<comment type="similarity">
    <text evidence="1">Belongs to the methyltransferase superfamily.</text>
</comment>
<protein>
    <submittedName>
        <fullName evidence="5">Class I SAM-dependent methyltransferase</fullName>
    </submittedName>
</protein>
<accession>A0A7W4J5C2</accession>
<evidence type="ECO:0000259" key="4">
    <source>
        <dbReference type="Pfam" id="PF08241"/>
    </source>
</evidence>
<name>A0A7W4J5C2_9PROT</name>
<dbReference type="Gene3D" id="3.40.50.150">
    <property type="entry name" value="Vaccinia Virus protein VP39"/>
    <property type="match status" value="1"/>
</dbReference>
<dbReference type="Proteomes" id="UP000561066">
    <property type="component" value="Unassembled WGS sequence"/>
</dbReference>
<keyword evidence="2 5" id="KW-0489">Methyltransferase</keyword>
<organism evidence="5 6">
    <name type="scientific">Gluconacetobacter johannae</name>
    <dbReference type="NCBI Taxonomy" id="112140"/>
    <lineage>
        <taxon>Bacteria</taxon>
        <taxon>Pseudomonadati</taxon>
        <taxon>Pseudomonadota</taxon>
        <taxon>Alphaproteobacteria</taxon>
        <taxon>Acetobacterales</taxon>
        <taxon>Acetobacteraceae</taxon>
        <taxon>Gluconacetobacter</taxon>
    </lineage>
</organism>
<dbReference type="PANTHER" id="PTHR44942">
    <property type="entry name" value="METHYLTRANSF_11 DOMAIN-CONTAINING PROTEIN"/>
    <property type="match status" value="1"/>
</dbReference>
<dbReference type="GO" id="GO:0032259">
    <property type="term" value="P:methylation"/>
    <property type="evidence" value="ECO:0007669"/>
    <property type="project" value="UniProtKB-KW"/>
</dbReference>
<dbReference type="InterPro" id="IPR029063">
    <property type="entry name" value="SAM-dependent_MTases_sf"/>
</dbReference>